<proteinExistence type="predicted"/>
<evidence type="ECO:0000313" key="1">
    <source>
        <dbReference type="EMBL" id="QJC55514.1"/>
    </source>
</evidence>
<dbReference type="KEGG" id="pvac:HC248_00794"/>
<organism evidence="1 2">
    <name type="scientific">Polaromonas vacuolata</name>
    <dbReference type="NCBI Taxonomy" id="37448"/>
    <lineage>
        <taxon>Bacteria</taxon>
        <taxon>Pseudomonadati</taxon>
        <taxon>Pseudomonadota</taxon>
        <taxon>Betaproteobacteria</taxon>
        <taxon>Burkholderiales</taxon>
        <taxon>Comamonadaceae</taxon>
        <taxon>Polaromonas</taxon>
    </lineage>
</organism>
<sequence length="113" mass="12389">MKYKQLGMSLISLVFFLAVLGFAGVMIAQVFPTLIEKQAITKAASKAADGQTVSDVRAIFDRAALVDDIHSVAGKDLDIRKEDDKTIVLFAYNREIHIAGPAYLLLKYSGRSQ</sequence>
<dbReference type="AlphaFoldDB" id="A0A6H2H7D9"/>
<reference evidence="1 2" key="1">
    <citation type="submission" date="2020-04" db="EMBL/GenBank/DDBJ databases">
        <title>Complete genome of a Psychrophilic, Marine, Gas Vacuolate Bacterium Polaromonas vacuolata KCTC 22033T.</title>
        <authorList>
            <person name="Hwang K."/>
            <person name="Kim K.M."/>
        </authorList>
    </citation>
    <scope>NUCLEOTIDE SEQUENCE [LARGE SCALE GENOMIC DNA]</scope>
    <source>
        <strain evidence="1 2">KCTC 22033</strain>
    </source>
</reference>
<dbReference type="InterPro" id="IPR032314">
    <property type="entry name" value="DUF4845"/>
</dbReference>
<accession>A0A6H2H7D9</accession>
<keyword evidence="2" id="KW-1185">Reference proteome</keyword>
<dbReference type="EMBL" id="CP051461">
    <property type="protein sequence ID" value="QJC55514.1"/>
    <property type="molecule type" value="Genomic_DNA"/>
</dbReference>
<evidence type="ECO:0008006" key="3">
    <source>
        <dbReference type="Google" id="ProtNLM"/>
    </source>
</evidence>
<gene>
    <name evidence="1" type="ORF">HC248_00794</name>
</gene>
<protein>
    <recommendedName>
        <fullName evidence="3">DUF4845 domain-containing protein</fullName>
    </recommendedName>
</protein>
<name>A0A6H2H7D9_9BURK</name>
<dbReference type="Pfam" id="PF16137">
    <property type="entry name" value="DUF4845"/>
    <property type="match status" value="1"/>
</dbReference>
<dbReference type="Proteomes" id="UP000502041">
    <property type="component" value="Chromosome"/>
</dbReference>
<evidence type="ECO:0000313" key="2">
    <source>
        <dbReference type="Proteomes" id="UP000502041"/>
    </source>
</evidence>